<dbReference type="Pfam" id="PF04039">
    <property type="entry name" value="MnhB"/>
    <property type="match status" value="1"/>
</dbReference>
<evidence type="ECO:0000256" key="6">
    <source>
        <dbReference type="ARBA" id="ARBA00023136"/>
    </source>
</evidence>
<proteinExistence type="inferred from homology"/>
<dbReference type="PANTHER" id="PTHR33932">
    <property type="entry name" value="NA(+)/H(+) ANTIPORTER SUBUNIT B"/>
    <property type="match status" value="1"/>
</dbReference>
<accession>A0A178HVP0</accession>
<dbReference type="GO" id="GO:0005886">
    <property type="term" value="C:plasma membrane"/>
    <property type="evidence" value="ECO:0007669"/>
    <property type="project" value="UniProtKB-SubCell"/>
</dbReference>
<keyword evidence="6 7" id="KW-0472">Membrane</keyword>
<keyword evidence="10" id="KW-1185">Reference proteome</keyword>
<evidence type="ECO:0000256" key="5">
    <source>
        <dbReference type="ARBA" id="ARBA00022989"/>
    </source>
</evidence>
<feature type="transmembrane region" description="Helical" evidence="7">
    <location>
        <begin position="9"/>
        <end position="29"/>
    </location>
</feature>
<comment type="similarity">
    <text evidence="2">Belongs to the CPA3 antiporters (TC 2.A.63) subunit B family.</text>
</comment>
<evidence type="ECO:0000256" key="7">
    <source>
        <dbReference type="SAM" id="Phobius"/>
    </source>
</evidence>
<dbReference type="PANTHER" id="PTHR33932:SF4">
    <property type="entry name" value="NA(+)_H(+) ANTIPORTER SUBUNIT B"/>
    <property type="match status" value="1"/>
</dbReference>
<evidence type="ECO:0000256" key="1">
    <source>
        <dbReference type="ARBA" id="ARBA00004651"/>
    </source>
</evidence>
<evidence type="ECO:0000256" key="3">
    <source>
        <dbReference type="ARBA" id="ARBA00022475"/>
    </source>
</evidence>
<dbReference type="STRING" id="1770058.A3840_12155"/>
<feature type="transmembrane region" description="Helical" evidence="7">
    <location>
        <begin position="68"/>
        <end position="92"/>
    </location>
</feature>
<gene>
    <name evidence="9" type="ORF">A3840_12155</name>
</gene>
<feature type="transmembrane region" description="Helical" evidence="7">
    <location>
        <begin position="35"/>
        <end position="56"/>
    </location>
</feature>
<comment type="caution">
    <text evidence="9">The sequence shown here is derived from an EMBL/GenBank/DDBJ whole genome shotgun (WGS) entry which is preliminary data.</text>
</comment>
<keyword evidence="5 7" id="KW-1133">Transmembrane helix</keyword>
<protein>
    <submittedName>
        <fullName evidence="9">Cation:proton antiporter</fullName>
    </submittedName>
</protein>
<evidence type="ECO:0000256" key="4">
    <source>
        <dbReference type="ARBA" id="ARBA00022692"/>
    </source>
</evidence>
<dbReference type="InterPro" id="IPR050622">
    <property type="entry name" value="CPA3_antiporter_subunitB"/>
</dbReference>
<evidence type="ECO:0000256" key="2">
    <source>
        <dbReference type="ARBA" id="ARBA00009425"/>
    </source>
</evidence>
<keyword evidence="3" id="KW-1003">Cell membrane</keyword>
<sequence length="141" mass="14784">MNTVIFRTLAPMIVAIMLVFSVYVCLRGHNEPGGGFIGGLIAAAAIGVFGMASGVATVRKALRVDPMAIAGFGVVMAGASGLMSLFIDAPFMTSIWLYLDIGESVVPLSTPLFFDLGVYCVVFGTLSAIALSLESDREEDI</sequence>
<comment type="subcellular location">
    <subcellularLocation>
        <location evidence="1">Cell membrane</location>
        <topology evidence="1">Multi-pass membrane protein</topology>
    </subcellularLocation>
</comment>
<dbReference type="OrthoDB" id="9798859at2"/>
<evidence type="ECO:0000313" key="10">
    <source>
        <dbReference type="Proteomes" id="UP000078389"/>
    </source>
</evidence>
<evidence type="ECO:0000259" key="8">
    <source>
        <dbReference type="Pfam" id="PF04039"/>
    </source>
</evidence>
<dbReference type="EMBL" id="LVVY01000091">
    <property type="protein sequence ID" value="OAM76697.1"/>
    <property type="molecule type" value="Genomic_DNA"/>
</dbReference>
<evidence type="ECO:0000313" key="9">
    <source>
        <dbReference type="EMBL" id="OAM76697.1"/>
    </source>
</evidence>
<reference evidence="9 10" key="1">
    <citation type="submission" date="2016-03" db="EMBL/GenBank/DDBJ databases">
        <title>Genome sequencing of Devosia sp. S37.</title>
        <authorList>
            <person name="Mohd Nor M."/>
        </authorList>
    </citation>
    <scope>NUCLEOTIDE SEQUENCE [LARGE SCALE GENOMIC DNA]</scope>
    <source>
        <strain evidence="9 10">S37</strain>
    </source>
</reference>
<feature type="transmembrane region" description="Helical" evidence="7">
    <location>
        <begin position="112"/>
        <end position="133"/>
    </location>
</feature>
<name>A0A178HVP0_9HYPH</name>
<dbReference type="InterPro" id="IPR007182">
    <property type="entry name" value="MnhB"/>
</dbReference>
<dbReference type="Proteomes" id="UP000078389">
    <property type="component" value="Unassembled WGS sequence"/>
</dbReference>
<dbReference type="AlphaFoldDB" id="A0A178HVP0"/>
<dbReference type="RefSeq" id="WP_067456934.1">
    <property type="nucleotide sequence ID" value="NZ_LVVY01000091.1"/>
</dbReference>
<organism evidence="9 10">
    <name type="scientific">Devosia elaeis</name>
    <dbReference type="NCBI Taxonomy" id="1770058"/>
    <lineage>
        <taxon>Bacteria</taxon>
        <taxon>Pseudomonadati</taxon>
        <taxon>Pseudomonadota</taxon>
        <taxon>Alphaproteobacteria</taxon>
        <taxon>Hyphomicrobiales</taxon>
        <taxon>Devosiaceae</taxon>
        <taxon>Devosia</taxon>
    </lineage>
</organism>
<keyword evidence="4 7" id="KW-0812">Transmembrane</keyword>
<feature type="domain" description="Na+/H+ antiporter MnhB subunit-related protein" evidence="8">
    <location>
        <begin position="5"/>
        <end position="127"/>
    </location>
</feature>